<dbReference type="InterPro" id="IPR011251">
    <property type="entry name" value="Luciferase-like_dom"/>
</dbReference>
<dbReference type="Gene3D" id="3.20.20.30">
    <property type="entry name" value="Luciferase-like domain"/>
    <property type="match status" value="1"/>
</dbReference>
<keyword evidence="2" id="KW-0560">Oxidoreductase</keyword>
<name>A0A972VXS4_9GAMM</name>
<sequence length="292" mass="32702">MKFTYHHSMCPPEQYAPLAIEAERLGFDTITMPESICYPKHATSQYPYNEDGGRDFLDNEPFIDPFILTAHMAAVTQQIRFSTSIIKLAIRQPVLVAKSLASLAVITNNRFACGVGISPWKEDFEVAQIPWEKRGQRLDETIDIVRGLMSGEYFGYQGDIFDIPEIKLCPVPTAPLPILVGGHADAALKRAARRGDGWIAAGASLEELSRMIKRVHELRRDYGRDHLPFEIHTSSDQAYSSDGVKRLEEIGVTEVTVAFRNIYAGEPDTQSVAEKIATLNWYAKNVMAKSRL</sequence>
<protein>
    <submittedName>
        <fullName evidence="2">TIGR03619 family F420-dependent LLM class oxidoreductase</fullName>
        <ecNumber evidence="2">1.-.-.-</ecNumber>
    </submittedName>
</protein>
<dbReference type="PANTHER" id="PTHR30011:SF32">
    <property type="entry name" value="CONSERVED PROTEIN"/>
    <property type="match status" value="1"/>
</dbReference>
<comment type="caution">
    <text evidence="2">The sequence shown here is derived from an EMBL/GenBank/DDBJ whole genome shotgun (WGS) entry which is preliminary data.</text>
</comment>
<dbReference type="InterPro" id="IPR019921">
    <property type="entry name" value="Lucif-like_OxRdtase_Rv2161c"/>
</dbReference>
<dbReference type="NCBIfam" id="TIGR03619">
    <property type="entry name" value="F420_Rv2161c"/>
    <property type="match status" value="1"/>
</dbReference>
<dbReference type="InterPro" id="IPR051260">
    <property type="entry name" value="Diverse_substr_monoxygenases"/>
</dbReference>
<dbReference type="SUPFAM" id="SSF51679">
    <property type="entry name" value="Bacterial luciferase-like"/>
    <property type="match status" value="1"/>
</dbReference>
<evidence type="ECO:0000313" key="2">
    <source>
        <dbReference type="EMBL" id="NQV65633.1"/>
    </source>
</evidence>
<dbReference type="AlphaFoldDB" id="A0A972VXS4"/>
<accession>A0A972VXS4</accession>
<feature type="domain" description="Luciferase-like" evidence="1">
    <location>
        <begin position="16"/>
        <end position="232"/>
    </location>
</feature>
<dbReference type="Pfam" id="PF00296">
    <property type="entry name" value="Bac_luciferase"/>
    <property type="match status" value="1"/>
</dbReference>
<dbReference type="GO" id="GO:0016705">
    <property type="term" value="F:oxidoreductase activity, acting on paired donors, with incorporation or reduction of molecular oxygen"/>
    <property type="evidence" value="ECO:0007669"/>
    <property type="project" value="InterPro"/>
</dbReference>
<dbReference type="PANTHER" id="PTHR30011">
    <property type="entry name" value="ALKANESULFONATE MONOOXYGENASE-RELATED"/>
    <property type="match status" value="1"/>
</dbReference>
<evidence type="ECO:0000313" key="3">
    <source>
        <dbReference type="Proteomes" id="UP000754644"/>
    </source>
</evidence>
<organism evidence="2 3">
    <name type="scientific">SAR86 cluster bacterium</name>
    <dbReference type="NCBI Taxonomy" id="2030880"/>
    <lineage>
        <taxon>Bacteria</taxon>
        <taxon>Pseudomonadati</taxon>
        <taxon>Pseudomonadota</taxon>
        <taxon>Gammaproteobacteria</taxon>
        <taxon>SAR86 cluster</taxon>
    </lineage>
</organism>
<gene>
    <name evidence="2" type="ORF">HQ497_09735</name>
</gene>
<proteinExistence type="predicted"/>
<reference evidence="2" key="1">
    <citation type="submission" date="2020-05" db="EMBL/GenBank/DDBJ databases">
        <title>Sulfur intermediates as new biogeochemical hubs in an aquatic model microbial ecosystem.</title>
        <authorList>
            <person name="Vigneron A."/>
        </authorList>
    </citation>
    <scope>NUCLEOTIDE SEQUENCE</scope>
    <source>
        <strain evidence="2">Bin.250</strain>
    </source>
</reference>
<evidence type="ECO:0000259" key="1">
    <source>
        <dbReference type="Pfam" id="PF00296"/>
    </source>
</evidence>
<dbReference type="Proteomes" id="UP000754644">
    <property type="component" value="Unassembled WGS sequence"/>
</dbReference>
<dbReference type="EMBL" id="JABMOJ010000362">
    <property type="protein sequence ID" value="NQV65633.1"/>
    <property type="molecule type" value="Genomic_DNA"/>
</dbReference>
<dbReference type="EC" id="1.-.-.-" evidence="2"/>
<dbReference type="InterPro" id="IPR036661">
    <property type="entry name" value="Luciferase-like_sf"/>
</dbReference>